<evidence type="ECO:0000313" key="2">
    <source>
        <dbReference type="EMBL" id="MVN59200.1"/>
    </source>
</evidence>
<name>A0A7K1T730_9ACTN</name>
<keyword evidence="1" id="KW-0472">Membrane</keyword>
<feature type="transmembrane region" description="Helical" evidence="1">
    <location>
        <begin position="346"/>
        <end position="372"/>
    </location>
</feature>
<feature type="transmembrane region" description="Helical" evidence="1">
    <location>
        <begin position="384"/>
        <end position="401"/>
    </location>
</feature>
<feature type="transmembrane region" description="Helical" evidence="1">
    <location>
        <begin position="232"/>
        <end position="251"/>
    </location>
</feature>
<accession>A0A7K1T730</accession>
<reference evidence="2 3" key="1">
    <citation type="submission" date="2019-11" db="EMBL/GenBank/DDBJ databases">
        <title>Whole genome shotgun sequencing (WGS) data from Adlercreutzia equolifaciens ResAG-91, Eggerthella lenta MRI-F36, MRI-F37, MRI-F40, ResAG-49, ResAG-88, ResAG-121, ResAG-145, and Gordonibacter sp. ResAG-5, ResAG-26, ResAG-43, ResAG-50, ResAG-59.</title>
        <authorList>
            <person name="Stoll D.A."/>
            <person name="Danylec N."/>
            <person name="Franz C.M.A.P."/>
            <person name="Huch M."/>
        </authorList>
    </citation>
    <scope>NUCLEOTIDE SEQUENCE [LARGE SCALE GENOMIC DNA]</scope>
    <source>
        <strain evidence="2 3">ResAG-91</strain>
    </source>
</reference>
<comment type="caution">
    <text evidence="2">The sequence shown here is derived from an EMBL/GenBank/DDBJ whole genome shotgun (WGS) entry which is preliminary data.</text>
</comment>
<evidence type="ECO:0000313" key="3">
    <source>
        <dbReference type="Proteomes" id="UP000488839"/>
    </source>
</evidence>
<sequence length="588" mass="64919">MLALYLLAGIAVCLYVYVLSLDGPESYYCRYDNQTHYNLARHFLDTSDWSALHTGSGAVADEAQTGYYPAAWHLLVALVASATGIDMPIVMNALNAMLSGVTYPLSSFVLMHALFPARRDALFFGAFTSVGFACLPWVLLLKGQLLANLLSFSLTPAAIALVIAYVHAGARRHWKGLALCSALSVGFFGVAHPNGLFTVLVFLAPFVIHRIADAITQSTWIGSRNPLRKPWVVWILGLAFAYLVWQAMLYAPPLQQVVLFNNTGNLNLSWAESAYAAAIISLYPEQPPQWALTLACAAGFVALVRQRRFWLGLPALYMLVVYGLCRCSDAPYTLRTFLAGFWYSDPYRVLCCAELFLIPIAALGLATIAAYAHRKIDRLSWKGSLALVAGVFALVNFFPFYQEPPEDQSSEVSGSHFVPTVGTAVGYMHYLMESGYDEGEEQVYSAEEQRFVRKVLEMIPGGALVINQPHDGSAFAYGLDGLNTYFRHIDTEGTTEQSRTIRDHLSDIATDSTVREAVRNSGAQYVLLLDQGLPYDEGRWLIQTGEDYEMGWEGLANLTDDTPGFETILADGDMRLYKITAEESAEDQ</sequence>
<keyword evidence="3" id="KW-1185">Reference proteome</keyword>
<protein>
    <submittedName>
        <fullName evidence="2">Uncharacterized protein</fullName>
    </submittedName>
</protein>
<feature type="transmembrane region" description="Helical" evidence="1">
    <location>
        <begin position="196"/>
        <end position="212"/>
    </location>
</feature>
<dbReference type="AlphaFoldDB" id="A0A7K1T730"/>
<organism evidence="2 3">
    <name type="scientific">Adlercreutzia rubneri</name>
    <dbReference type="NCBI Taxonomy" id="2916441"/>
    <lineage>
        <taxon>Bacteria</taxon>
        <taxon>Bacillati</taxon>
        <taxon>Actinomycetota</taxon>
        <taxon>Coriobacteriia</taxon>
        <taxon>Eggerthellales</taxon>
        <taxon>Eggerthellaceae</taxon>
        <taxon>Adlercreutzia</taxon>
    </lineage>
</organism>
<dbReference type="EMBL" id="WPOO01000013">
    <property type="protein sequence ID" value="MVN59200.1"/>
    <property type="molecule type" value="Genomic_DNA"/>
</dbReference>
<dbReference type="Proteomes" id="UP000488839">
    <property type="component" value="Unassembled WGS sequence"/>
</dbReference>
<keyword evidence="1" id="KW-0812">Transmembrane</keyword>
<keyword evidence="1" id="KW-1133">Transmembrane helix</keyword>
<feature type="transmembrane region" description="Helical" evidence="1">
    <location>
        <begin position="288"/>
        <end position="304"/>
    </location>
</feature>
<dbReference type="Pfam" id="PF20176">
    <property type="entry name" value="DUF6541"/>
    <property type="match status" value="1"/>
</dbReference>
<evidence type="ECO:0000256" key="1">
    <source>
        <dbReference type="SAM" id="Phobius"/>
    </source>
</evidence>
<dbReference type="InterPro" id="IPR046671">
    <property type="entry name" value="DUF6541"/>
</dbReference>
<gene>
    <name evidence="2" type="ORF">GO707_08190</name>
</gene>
<feature type="transmembrane region" description="Helical" evidence="1">
    <location>
        <begin position="96"/>
        <end position="115"/>
    </location>
</feature>
<proteinExistence type="predicted"/>
<feature type="transmembrane region" description="Helical" evidence="1">
    <location>
        <begin position="122"/>
        <end position="139"/>
    </location>
</feature>
<feature type="transmembrane region" description="Helical" evidence="1">
    <location>
        <begin position="145"/>
        <end position="166"/>
    </location>
</feature>